<dbReference type="InterPro" id="IPR000674">
    <property type="entry name" value="Ald_Oxase/Xan_DH_a/b"/>
</dbReference>
<dbReference type="Pfam" id="PF02738">
    <property type="entry name" value="MoCoBD_1"/>
    <property type="match status" value="1"/>
</dbReference>
<dbReference type="AlphaFoldDB" id="A0A2W5AWA1"/>
<dbReference type="PANTHER" id="PTHR11908:SF132">
    <property type="entry name" value="ALDEHYDE OXIDASE 1-RELATED"/>
    <property type="match status" value="1"/>
</dbReference>
<dbReference type="SUPFAM" id="SSF56003">
    <property type="entry name" value="Molybdenum cofactor-binding domain"/>
    <property type="match status" value="1"/>
</dbReference>
<evidence type="ECO:0000259" key="3">
    <source>
        <dbReference type="SMART" id="SM01008"/>
    </source>
</evidence>
<protein>
    <submittedName>
        <fullName evidence="4">Xanthine dehydrogenase</fullName>
    </submittedName>
</protein>
<feature type="domain" description="Aldehyde oxidase/xanthine dehydrogenase a/b hammerhead" evidence="3">
    <location>
        <begin position="32"/>
        <end position="138"/>
    </location>
</feature>
<dbReference type="GO" id="GO:0005506">
    <property type="term" value="F:iron ion binding"/>
    <property type="evidence" value="ECO:0007669"/>
    <property type="project" value="InterPro"/>
</dbReference>
<dbReference type="Pfam" id="PF01315">
    <property type="entry name" value="Ald_Xan_dh_C"/>
    <property type="match status" value="1"/>
</dbReference>
<dbReference type="GO" id="GO:0016491">
    <property type="term" value="F:oxidoreductase activity"/>
    <property type="evidence" value="ECO:0007669"/>
    <property type="project" value="UniProtKB-KW"/>
</dbReference>
<keyword evidence="1" id="KW-0500">Molybdenum</keyword>
<reference evidence="4 5" key="1">
    <citation type="submission" date="2017-08" db="EMBL/GenBank/DDBJ databases">
        <title>Infants hospitalized years apart are colonized by the same room-sourced microbial strains.</title>
        <authorList>
            <person name="Brooks B."/>
            <person name="Olm M.R."/>
            <person name="Firek B.A."/>
            <person name="Baker R."/>
            <person name="Thomas B.C."/>
            <person name="Morowitz M.J."/>
            <person name="Banfield J.F."/>
        </authorList>
    </citation>
    <scope>NUCLEOTIDE SEQUENCE [LARGE SCALE GENOMIC DNA]</scope>
    <source>
        <strain evidence="4">S2_018_000_R3_119</strain>
    </source>
</reference>
<comment type="caution">
    <text evidence="4">The sequence shown here is derived from an EMBL/GenBank/DDBJ whole genome shotgun (WGS) entry which is preliminary data.</text>
</comment>
<dbReference type="NCBIfam" id="NF041671">
    <property type="entry name" value="peri_hyde_PaoC"/>
    <property type="match status" value="1"/>
</dbReference>
<dbReference type="EMBL" id="QFMX01000004">
    <property type="protein sequence ID" value="PZO75335.1"/>
    <property type="molecule type" value="Genomic_DNA"/>
</dbReference>
<dbReference type="InterPro" id="IPR036856">
    <property type="entry name" value="Ald_Oxase/Xan_DH_a/b_sf"/>
</dbReference>
<accession>A0A2W5AWA1</accession>
<evidence type="ECO:0000313" key="5">
    <source>
        <dbReference type="Proteomes" id="UP000249555"/>
    </source>
</evidence>
<evidence type="ECO:0000313" key="4">
    <source>
        <dbReference type="EMBL" id="PZO75335.1"/>
    </source>
</evidence>
<evidence type="ECO:0000256" key="1">
    <source>
        <dbReference type="ARBA" id="ARBA00022505"/>
    </source>
</evidence>
<name>A0A2W5AWA1_9SPHN</name>
<dbReference type="InterPro" id="IPR016208">
    <property type="entry name" value="Ald_Oxase/xanthine_DH-like"/>
</dbReference>
<dbReference type="InterPro" id="IPR046867">
    <property type="entry name" value="AldOxase/xan_DH_MoCoBD2"/>
</dbReference>
<dbReference type="SUPFAM" id="SSF54665">
    <property type="entry name" value="CO dehydrogenase molybdoprotein N-domain-like"/>
    <property type="match status" value="1"/>
</dbReference>
<dbReference type="SMART" id="SM01008">
    <property type="entry name" value="Ald_Xan_dh_C"/>
    <property type="match status" value="1"/>
</dbReference>
<dbReference type="InterPro" id="IPR049648">
    <property type="entry name" value="PaoC-like"/>
</dbReference>
<organism evidence="4 5">
    <name type="scientific">Sphingomonas taxi</name>
    <dbReference type="NCBI Taxonomy" id="1549858"/>
    <lineage>
        <taxon>Bacteria</taxon>
        <taxon>Pseudomonadati</taxon>
        <taxon>Pseudomonadota</taxon>
        <taxon>Alphaproteobacteria</taxon>
        <taxon>Sphingomonadales</taxon>
        <taxon>Sphingomonadaceae</taxon>
        <taxon>Sphingomonas</taxon>
    </lineage>
</organism>
<dbReference type="Gene3D" id="3.90.1170.50">
    <property type="entry name" value="Aldehyde oxidase/xanthine dehydrogenase, a/b hammerhead"/>
    <property type="match status" value="1"/>
</dbReference>
<sequence length="736" mass="78612">MIFDTPAGANPTDRMKVLGKPLDRYEGHLKTTGTATYAYEWQDVAPGLAYGYILGAAIAKGRITSIDTRDAERAPGVVGIVTYLNAGKPGVGKFYIQKMLAAPEIDHYHQPVAVIVAETFEQARAAAALVRVDYQRMAGQFDLAAQNATAPVPPEGEFGGPNEKQVGDFAKAFAAAPVKVDETYTVPDQAHAMMEPHASIAKWDGDRVTCWTSIQQMNWGTRDLGLILGTPKHNVHLISPYIGGGFGGKGTVQVDLALAAIAARVVKRPVKIALQRSIMFNTTIHRPKTIQRVQLGAGHDGRLTAIGHDSLSGNLVGGRTEPTVTSTRTLYAGANRLTRMRLATLDLAEGNAMRAPGEAPGLMALEVAMDELAEKLKMDPIELRVVNDTQVDPENPNTPFSTRAFVRCLREGAERFGWDKRQSKSGAVREGQWLIGMGMGGAIRGGKIAKAGARARLDRHGVVTIETDMTDIGTGSYTVVQQTAAEMMGVAPDRIVVKLGDSTFPETPGSGGQQGAPSVTAGVYAACMKLRETVAQRLGFNTGDVDFADGQVRSGNRSVKIADAAKAGDIVVEDLMEFAKLADQFQQQTFGAHFAEVAVDAYTGEVRVRRMLAVCAAGRILNAKTARSQVIGGMVMGVGAALMEDMAIDKRFGFFVNHDLAGYEVPVHADIPHLDAFFIEEVDPTISPVKAKGVGELGLTGVAPAVANAVYNATGVRVREYPITLEKHLDALPALT</sequence>
<keyword evidence="2" id="KW-0560">Oxidoreductase</keyword>
<evidence type="ECO:0000256" key="2">
    <source>
        <dbReference type="ARBA" id="ARBA00023002"/>
    </source>
</evidence>
<dbReference type="InterPro" id="IPR037165">
    <property type="entry name" value="AldOxase/xan_DH_Mopterin-bd_sf"/>
</dbReference>
<dbReference type="Gene3D" id="3.30.365.10">
    <property type="entry name" value="Aldehyde oxidase/xanthine dehydrogenase, molybdopterin binding domain"/>
    <property type="match status" value="4"/>
</dbReference>
<proteinExistence type="predicted"/>
<dbReference type="InterPro" id="IPR008274">
    <property type="entry name" value="AldOxase/xan_DH_MoCoBD1"/>
</dbReference>
<dbReference type="PANTHER" id="PTHR11908">
    <property type="entry name" value="XANTHINE DEHYDROGENASE"/>
    <property type="match status" value="1"/>
</dbReference>
<gene>
    <name evidence="4" type="ORF">DI640_04800</name>
</gene>
<dbReference type="Pfam" id="PF20256">
    <property type="entry name" value="MoCoBD_2"/>
    <property type="match status" value="1"/>
</dbReference>
<dbReference type="Proteomes" id="UP000249555">
    <property type="component" value="Unassembled WGS sequence"/>
</dbReference>